<feature type="region of interest" description="Disordered" evidence="1">
    <location>
        <begin position="1"/>
        <end position="42"/>
    </location>
</feature>
<sequence>MPNEKTSVPSRKEFAASRAAAKKVKSAPASVRAKNSTKDVSRETDADRLDKFVIAVLEEWRVAKENNLAGSDQNIIKVSMREIKLLMSRTLKNTRVSRLHDLINDTLSGLNIAEVYGSWVFVDWDSPDCLFIQLPKTSTNAIRVRVASKAGSAEFSLQKSTEQLIEDRFRVEEDEDENQTVVDDGDIDREYDGRPENVRKTEKQLRSWTLEQLQNFVIENKIEVWAGADYNYETLLAAVLDFKTKQA</sequence>
<feature type="region of interest" description="Disordered" evidence="1">
    <location>
        <begin position="174"/>
        <end position="193"/>
    </location>
</feature>
<evidence type="ECO:0000313" key="3">
    <source>
        <dbReference type="Proteomes" id="UP000263072"/>
    </source>
</evidence>
<organism evidence="2 3">
    <name type="scientific">Dickeya phage vB_DsoM_JA33</name>
    <dbReference type="NCBI Taxonomy" id="2283032"/>
    <lineage>
        <taxon>Viruses</taxon>
        <taxon>Duplodnaviria</taxon>
        <taxon>Heunggongvirae</taxon>
        <taxon>Uroviricota</taxon>
        <taxon>Caudoviricetes</taxon>
        <taxon>Salmondvirus</taxon>
        <taxon>Salmondvirus JA11</taxon>
    </lineage>
</organism>
<protein>
    <submittedName>
        <fullName evidence="2">Uncharacterized protein</fullName>
    </submittedName>
</protein>
<evidence type="ECO:0000313" key="2">
    <source>
        <dbReference type="EMBL" id="AXG67674.1"/>
    </source>
</evidence>
<reference evidence="2 3" key="1">
    <citation type="journal article" date="2018" name="Front. Microbiol.">
        <title>Jumbo Bacteriophages Are Represented Within an Increasing Diversity of Environmental Viruses Infecting the Emerging Phytopathogen, Dickeya solani.</title>
        <authorList>
            <person name="Day A.W."/>
            <person name="Ahn J."/>
            <person name="Salmond G.P.C."/>
        </authorList>
    </citation>
    <scope>NUCLEOTIDE SEQUENCE [LARGE SCALE GENOMIC DNA]</scope>
</reference>
<evidence type="ECO:0000256" key="1">
    <source>
        <dbReference type="SAM" id="MobiDB-lite"/>
    </source>
</evidence>
<accession>A0A384ZZK1</accession>
<dbReference type="Proteomes" id="UP000263072">
    <property type="component" value="Segment"/>
</dbReference>
<name>A0A384ZZK1_9CAUD</name>
<proteinExistence type="predicted"/>
<feature type="compositionally biased region" description="Acidic residues" evidence="1">
    <location>
        <begin position="174"/>
        <end position="187"/>
    </location>
</feature>
<gene>
    <name evidence="2" type="ORF">JA33_300</name>
</gene>
<dbReference type="EMBL" id="MH460462">
    <property type="protein sequence ID" value="AXG67674.1"/>
    <property type="molecule type" value="Genomic_DNA"/>
</dbReference>